<feature type="transmembrane region" description="Helical" evidence="10">
    <location>
        <begin position="271"/>
        <end position="292"/>
    </location>
</feature>
<protein>
    <submittedName>
        <fullName evidence="13">5-hydroxytryptamine receptor 1A</fullName>
    </submittedName>
</protein>
<reference evidence="13" key="1">
    <citation type="submission" date="2021-10" db="EMBL/GenBank/DDBJ databases">
        <title>Tropical sea cucumber genome reveals ecological adaptation and Cuvierian tubules defense mechanism.</title>
        <authorList>
            <person name="Chen T."/>
        </authorList>
    </citation>
    <scope>NUCLEOTIDE SEQUENCE</scope>
    <source>
        <strain evidence="13">Nanhai2018</strain>
        <tissue evidence="13">Muscle</tissue>
    </source>
</reference>
<keyword evidence="2" id="KW-1003">Cell membrane</keyword>
<sequence>MNTHRTMLLGLFVWMVALLNGALPIIDGSGYGFSLITHTCTVSWHLLSFELTCVLQTIRFFVPLAVLIYSYGRIILVAKNTRNQVSPKPASAGNHRPEKKSSETDDTSLAVELASESQSSMGPSASNVPTQPCDTDAVSNVRKNKLSAKCDHQEGKAPSTSGYENVVATQPALDVHKLNAPQRPGEPSSVGQESIRTSYNMVSALSGLNQQQYQTSNCNPSLLFERKMNILRRRKASNTLLILVGVFLVCWAPYVFLTLRVQGKQHWRGNFSTTVVLLALANSSINVFLYGLTNTKYRREMQTFVKNSLSFKRLKTRFNVQVNQVQVATISKSIAKVRKESRTKYISHGELPMASDPHNGRAVPKISNS</sequence>
<dbReference type="Proteomes" id="UP001152320">
    <property type="component" value="Chromosome 14"/>
</dbReference>
<feature type="compositionally biased region" description="Polar residues" evidence="9">
    <location>
        <begin position="115"/>
        <end position="133"/>
    </location>
</feature>
<dbReference type="Gene3D" id="1.20.1070.10">
    <property type="entry name" value="Rhodopsin 7-helix transmembrane proteins"/>
    <property type="match status" value="2"/>
</dbReference>
<evidence type="ECO:0000256" key="9">
    <source>
        <dbReference type="SAM" id="MobiDB-lite"/>
    </source>
</evidence>
<keyword evidence="8" id="KW-0807">Transducer</keyword>
<dbReference type="InterPro" id="IPR017452">
    <property type="entry name" value="GPCR_Rhodpsn_7TM"/>
</dbReference>
<dbReference type="SUPFAM" id="SSF81321">
    <property type="entry name" value="Family A G protein-coupled receptor-like"/>
    <property type="match status" value="1"/>
</dbReference>
<evidence type="ECO:0000256" key="11">
    <source>
        <dbReference type="SAM" id="SignalP"/>
    </source>
</evidence>
<dbReference type="PRINTS" id="PR00237">
    <property type="entry name" value="GPCRRHODOPSN"/>
</dbReference>
<keyword evidence="14" id="KW-1185">Reference proteome</keyword>
<feature type="transmembrane region" description="Helical" evidence="10">
    <location>
        <begin position="236"/>
        <end position="259"/>
    </location>
</feature>
<keyword evidence="6 10" id="KW-0472">Membrane</keyword>
<accession>A0A9Q1H0X6</accession>
<evidence type="ECO:0000313" key="14">
    <source>
        <dbReference type="Proteomes" id="UP001152320"/>
    </source>
</evidence>
<feature type="region of interest" description="Disordered" evidence="9">
    <location>
        <begin position="85"/>
        <end position="136"/>
    </location>
</feature>
<dbReference type="Pfam" id="PF00001">
    <property type="entry name" value="7tm_1"/>
    <property type="match status" value="1"/>
</dbReference>
<dbReference type="EMBL" id="JAIZAY010000014">
    <property type="protein sequence ID" value="KAJ8029519.1"/>
    <property type="molecule type" value="Genomic_DNA"/>
</dbReference>
<dbReference type="InterPro" id="IPR000276">
    <property type="entry name" value="GPCR_Rhodpsn"/>
</dbReference>
<dbReference type="GO" id="GO:0004930">
    <property type="term" value="F:G protein-coupled receptor activity"/>
    <property type="evidence" value="ECO:0007669"/>
    <property type="project" value="UniProtKB-KW"/>
</dbReference>
<proteinExistence type="predicted"/>
<evidence type="ECO:0000259" key="12">
    <source>
        <dbReference type="PROSITE" id="PS50262"/>
    </source>
</evidence>
<feature type="region of interest" description="Disordered" evidence="9">
    <location>
        <begin position="348"/>
        <end position="369"/>
    </location>
</feature>
<evidence type="ECO:0000256" key="1">
    <source>
        <dbReference type="ARBA" id="ARBA00004651"/>
    </source>
</evidence>
<evidence type="ECO:0000256" key="4">
    <source>
        <dbReference type="ARBA" id="ARBA00022989"/>
    </source>
</evidence>
<evidence type="ECO:0000256" key="2">
    <source>
        <dbReference type="ARBA" id="ARBA00022475"/>
    </source>
</evidence>
<dbReference type="AlphaFoldDB" id="A0A9Q1H0X6"/>
<keyword evidence="5" id="KW-0297">G-protein coupled receptor</keyword>
<evidence type="ECO:0000313" key="13">
    <source>
        <dbReference type="EMBL" id="KAJ8029519.1"/>
    </source>
</evidence>
<evidence type="ECO:0000256" key="6">
    <source>
        <dbReference type="ARBA" id="ARBA00023136"/>
    </source>
</evidence>
<gene>
    <name evidence="13" type="ORF">HOLleu_28930</name>
</gene>
<evidence type="ECO:0000256" key="8">
    <source>
        <dbReference type="ARBA" id="ARBA00023224"/>
    </source>
</evidence>
<keyword evidence="11" id="KW-0732">Signal</keyword>
<evidence type="ECO:0000256" key="7">
    <source>
        <dbReference type="ARBA" id="ARBA00023170"/>
    </source>
</evidence>
<organism evidence="13 14">
    <name type="scientific">Holothuria leucospilota</name>
    <name type="common">Black long sea cucumber</name>
    <name type="synonym">Mertensiothuria leucospilota</name>
    <dbReference type="NCBI Taxonomy" id="206669"/>
    <lineage>
        <taxon>Eukaryota</taxon>
        <taxon>Metazoa</taxon>
        <taxon>Echinodermata</taxon>
        <taxon>Eleutherozoa</taxon>
        <taxon>Echinozoa</taxon>
        <taxon>Holothuroidea</taxon>
        <taxon>Aspidochirotacea</taxon>
        <taxon>Aspidochirotida</taxon>
        <taxon>Holothuriidae</taxon>
        <taxon>Holothuria</taxon>
    </lineage>
</organism>
<comment type="caution">
    <text evidence="13">The sequence shown here is derived from an EMBL/GenBank/DDBJ whole genome shotgun (WGS) entry which is preliminary data.</text>
</comment>
<feature type="transmembrane region" description="Helical" evidence="10">
    <location>
        <begin position="48"/>
        <end position="72"/>
    </location>
</feature>
<feature type="signal peptide" evidence="11">
    <location>
        <begin position="1"/>
        <end position="21"/>
    </location>
</feature>
<dbReference type="PANTHER" id="PTHR22752">
    <property type="entry name" value="G PROTEIN-COUPLED RECEPTOR"/>
    <property type="match status" value="1"/>
</dbReference>
<keyword evidence="4 10" id="KW-1133">Transmembrane helix</keyword>
<feature type="domain" description="G-protein coupled receptors family 1 profile" evidence="12">
    <location>
        <begin position="1"/>
        <end position="290"/>
    </location>
</feature>
<keyword evidence="7 13" id="KW-0675">Receptor</keyword>
<evidence type="ECO:0000256" key="5">
    <source>
        <dbReference type="ARBA" id="ARBA00023040"/>
    </source>
</evidence>
<name>A0A9Q1H0X6_HOLLE</name>
<evidence type="ECO:0000256" key="10">
    <source>
        <dbReference type="SAM" id="Phobius"/>
    </source>
</evidence>
<dbReference type="PROSITE" id="PS50262">
    <property type="entry name" value="G_PROTEIN_RECEP_F1_2"/>
    <property type="match status" value="1"/>
</dbReference>
<keyword evidence="3 10" id="KW-0812">Transmembrane</keyword>
<evidence type="ECO:0000256" key="3">
    <source>
        <dbReference type="ARBA" id="ARBA00022692"/>
    </source>
</evidence>
<dbReference type="GO" id="GO:0005886">
    <property type="term" value="C:plasma membrane"/>
    <property type="evidence" value="ECO:0007669"/>
    <property type="project" value="UniProtKB-SubCell"/>
</dbReference>
<comment type="subcellular location">
    <subcellularLocation>
        <location evidence="1">Cell membrane</location>
        <topology evidence="1">Multi-pass membrane protein</topology>
    </subcellularLocation>
</comment>
<feature type="chain" id="PRO_5040267739" evidence="11">
    <location>
        <begin position="22"/>
        <end position="369"/>
    </location>
</feature>
<dbReference type="OrthoDB" id="10071230at2759"/>